<dbReference type="GO" id="GO:0044272">
    <property type="term" value="P:sulfur compound biosynthetic process"/>
    <property type="evidence" value="ECO:0007669"/>
    <property type="project" value="UniProtKB-ARBA"/>
</dbReference>
<reference evidence="4" key="1">
    <citation type="submission" date="2017-09" db="EMBL/GenBank/DDBJ databases">
        <authorList>
            <person name="Varghese N."/>
            <person name="Submissions S."/>
        </authorList>
    </citation>
    <scope>NUCLEOTIDE SEQUENCE [LARGE SCALE GENOMIC DNA]</scope>
    <source>
        <strain evidence="4">WG-1MB</strain>
    </source>
</reference>
<keyword evidence="3" id="KW-0670">Pyruvate</keyword>
<evidence type="ECO:0000259" key="2">
    <source>
        <dbReference type="Pfam" id="PF01855"/>
    </source>
</evidence>
<accession>A0A285ER70</accession>
<evidence type="ECO:0000256" key="1">
    <source>
        <dbReference type="ARBA" id="ARBA00023002"/>
    </source>
</evidence>
<dbReference type="Pfam" id="PF01855">
    <property type="entry name" value="POR_N"/>
    <property type="match status" value="1"/>
</dbReference>
<dbReference type="GO" id="GO:0016491">
    <property type="term" value="F:oxidoreductase activity"/>
    <property type="evidence" value="ECO:0007669"/>
    <property type="project" value="UniProtKB-KW"/>
</dbReference>
<proteinExistence type="predicted"/>
<dbReference type="InterPro" id="IPR002880">
    <property type="entry name" value="Pyrv_Fd/Flavodoxin_OxRdtase_N"/>
</dbReference>
<dbReference type="InterPro" id="IPR052368">
    <property type="entry name" value="2-oxoacid_oxidoreductase"/>
</dbReference>
<dbReference type="Proteomes" id="UP000217726">
    <property type="component" value="Unassembled WGS sequence"/>
</dbReference>
<name>A0A285ER70_9EURY</name>
<protein>
    <submittedName>
        <fullName evidence="3">Pyruvate flavodoxin/ferredoxin oxidoreductase, thiamine diP-bdg</fullName>
    </submittedName>
</protein>
<dbReference type="PANTHER" id="PTHR43088">
    <property type="entry name" value="SUBUNIT OF PYRUVATE:FLAVODOXIN OXIDOREDUCTASE-RELATED"/>
    <property type="match status" value="1"/>
</dbReference>
<dbReference type="SUPFAM" id="SSF52518">
    <property type="entry name" value="Thiamin diphosphate-binding fold (THDP-binding)"/>
    <property type="match status" value="1"/>
</dbReference>
<organism evidence="3 4">
    <name type="scientific">Methanohalophilus euhalobius</name>
    <dbReference type="NCBI Taxonomy" id="51203"/>
    <lineage>
        <taxon>Archaea</taxon>
        <taxon>Methanobacteriati</taxon>
        <taxon>Methanobacteriota</taxon>
        <taxon>Stenosarchaea group</taxon>
        <taxon>Methanomicrobia</taxon>
        <taxon>Methanosarcinales</taxon>
        <taxon>Methanosarcinaceae</taxon>
        <taxon>Methanohalophilus</taxon>
    </lineage>
</organism>
<dbReference type="EMBL" id="OBDR01000001">
    <property type="protein sequence ID" value="SNY00694.1"/>
    <property type="molecule type" value="Genomic_DNA"/>
</dbReference>
<keyword evidence="1" id="KW-0560">Oxidoreductase</keyword>
<gene>
    <name evidence="3" type="ORF">SAMN06295989_101297</name>
</gene>
<dbReference type="PANTHER" id="PTHR43088:SF1">
    <property type="entry name" value="SUBUNIT OF PYRUVATE:FLAVODOXIN OXIDOREDUCTASE"/>
    <property type="match status" value="1"/>
</dbReference>
<evidence type="ECO:0000313" key="3">
    <source>
        <dbReference type="EMBL" id="SNY00694.1"/>
    </source>
</evidence>
<sequence>MATQLTKGNDAVIIGALYGGCDCYFGYPITPASEILHEASRTFPQVGRKFVQAESEEAAINMVFGAASAGHRVMTASSGPGISLKQEVYPILQVHSFPV</sequence>
<feature type="domain" description="Pyruvate flavodoxin/ferredoxin oxidoreductase pyrimidine binding" evidence="2">
    <location>
        <begin position="15"/>
        <end position="99"/>
    </location>
</feature>
<evidence type="ECO:0000313" key="4">
    <source>
        <dbReference type="Proteomes" id="UP000217726"/>
    </source>
</evidence>
<dbReference type="CDD" id="cd07034">
    <property type="entry name" value="TPP_PYR_PFOR_IOR-alpha_like"/>
    <property type="match status" value="1"/>
</dbReference>
<dbReference type="GO" id="GO:0006082">
    <property type="term" value="P:organic acid metabolic process"/>
    <property type="evidence" value="ECO:0007669"/>
    <property type="project" value="UniProtKB-ARBA"/>
</dbReference>
<keyword evidence="4" id="KW-1185">Reference proteome</keyword>
<dbReference type="InterPro" id="IPR029061">
    <property type="entry name" value="THDP-binding"/>
</dbReference>
<dbReference type="AlphaFoldDB" id="A0A285ER70"/>
<dbReference type="Gene3D" id="3.40.50.970">
    <property type="match status" value="1"/>
</dbReference>